<evidence type="ECO:0000313" key="1">
    <source>
        <dbReference type="EMBL" id="JAH42642.1"/>
    </source>
</evidence>
<dbReference type="AlphaFoldDB" id="A0A0E9SN19"/>
<sequence length="67" mass="7656">MLSPKHTAHLSRYRTTSVPELCVFMSDLNDYLIAFTDNYGDDGNDLATYNELNISHIIDLLIYMDIA</sequence>
<accession>A0A0E9SN19</accession>
<protein>
    <submittedName>
        <fullName evidence="1">Uncharacterized protein</fullName>
    </submittedName>
</protein>
<dbReference type="EMBL" id="GBXM01065935">
    <property type="protein sequence ID" value="JAH42642.1"/>
    <property type="molecule type" value="Transcribed_RNA"/>
</dbReference>
<name>A0A0E9SN19_ANGAN</name>
<reference evidence="1" key="1">
    <citation type="submission" date="2014-11" db="EMBL/GenBank/DDBJ databases">
        <authorList>
            <person name="Amaro Gonzalez C."/>
        </authorList>
    </citation>
    <scope>NUCLEOTIDE SEQUENCE</scope>
</reference>
<proteinExistence type="predicted"/>
<organism evidence="1">
    <name type="scientific">Anguilla anguilla</name>
    <name type="common">European freshwater eel</name>
    <name type="synonym">Muraena anguilla</name>
    <dbReference type="NCBI Taxonomy" id="7936"/>
    <lineage>
        <taxon>Eukaryota</taxon>
        <taxon>Metazoa</taxon>
        <taxon>Chordata</taxon>
        <taxon>Craniata</taxon>
        <taxon>Vertebrata</taxon>
        <taxon>Euteleostomi</taxon>
        <taxon>Actinopterygii</taxon>
        <taxon>Neopterygii</taxon>
        <taxon>Teleostei</taxon>
        <taxon>Anguilliformes</taxon>
        <taxon>Anguillidae</taxon>
        <taxon>Anguilla</taxon>
    </lineage>
</organism>
<reference evidence="1" key="2">
    <citation type="journal article" date="2015" name="Fish Shellfish Immunol.">
        <title>Early steps in the European eel (Anguilla anguilla)-Vibrio vulnificus interaction in the gills: Role of the RtxA13 toxin.</title>
        <authorList>
            <person name="Callol A."/>
            <person name="Pajuelo D."/>
            <person name="Ebbesson L."/>
            <person name="Teles M."/>
            <person name="MacKenzie S."/>
            <person name="Amaro C."/>
        </authorList>
    </citation>
    <scope>NUCLEOTIDE SEQUENCE</scope>
</reference>